<dbReference type="GO" id="GO:0006777">
    <property type="term" value="P:Mo-molybdopterin cofactor biosynthetic process"/>
    <property type="evidence" value="ECO:0007669"/>
    <property type="project" value="UniProtKB-UniRule"/>
</dbReference>
<comment type="cofactor">
    <cofactor evidence="1 11">
        <name>Mg(2+)</name>
        <dbReference type="ChEBI" id="CHEBI:18420"/>
    </cofactor>
</comment>
<dbReference type="Gene3D" id="2.170.190.11">
    <property type="entry name" value="Molybdopterin biosynthesis moea protein, domain 3"/>
    <property type="match status" value="1"/>
</dbReference>
<evidence type="ECO:0000256" key="11">
    <source>
        <dbReference type="RuleBase" id="RU365090"/>
    </source>
</evidence>
<evidence type="ECO:0000256" key="5">
    <source>
        <dbReference type="ARBA" id="ARBA00022505"/>
    </source>
</evidence>
<dbReference type="CDD" id="cd00887">
    <property type="entry name" value="MoeA"/>
    <property type="match status" value="1"/>
</dbReference>
<dbReference type="Gene3D" id="3.40.980.10">
    <property type="entry name" value="MoaB/Mog-like domain"/>
    <property type="match status" value="1"/>
</dbReference>
<dbReference type="PANTHER" id="PTHR10192:SF5">
    <property type="entry name" value="GEPHYRIN"/>
    <property type="match status" value="1"/>
</dbReference>
<comment type="pathway">
    <text evidence="3 11">Cofactor biosynthesis; molybdopterin biosynthesis.</text>
</comment>
<dbReference type="EC" id="2.10.1.1" evidence="11"/>
<dbReference type="InterPro" id="IPR005110">
    <property type="entry name" value="MoeA_linker/N"/>
</dbReference>
<feature type="domain" description="MoaB/Mog" evidence="12">
    <location>
        <begin position="188"/>
        <end position="325"/>
    </location>
</feature>
<comment type="function">
    <text evidence="2 11">Catalyzes the insertion of molybdate into adenylated molybdopterin with the concomitant release of AMP.</text>
</comment>
<dbReference type="UniPathway" id="UPA00344"/>
<dbReference type="GO" id="GO:0061599">
    <property type="term" value="F:molybdopterin molybdotransferase activity"/>
    <property type="evidence" value="ECO:0007669"/>
    <property type="project" value="UniProtKB-UniRule"/>
</dbReference>
<evidence type="ECO:0000256" key="7">
    <source>
        <dbReference type="ARBA" id="ARBA00022723"/>
    </source>
</evidence>
<dbReference type="Gene3D" id="3.90.105.10">
    <property type="entry name" value="Molybdopterin biosynthesis moea protein, domain 2"/>
    <property type="match status" value="1"/>
</dbReference>
<evidence type="ECO:0000256" key="10">
    <source>
        <dbReference type="ARBA" id="ARBA00047317"/>
    </source>
</evidence>
<dbReference type="SUPFAM" id="SSF63882">
    <property type="entry name" value="MoeA N-terminal region -like"/>
    <property type="match status" value="1"/>
</dbReference>
<keyword evidence="8 11" id="KW-0460">Magnesium</keyword>
<dbReference type="InterPro" id="IPR038987">
    <property type="entry name" value="MoeA-like"/>
</dbReference>
<organism evidence="13">
    <name type="scientific">Synechococcus sp. SB0676_bin_10</name>
    <dbReference type="NCBI Taxonomy" id="2604869"/>
    <lineage>
        <taxon>Bacteria</taxon>
        <taxon>Bacillati</taxon>
        <taxon>Cyanobacteriota</taxon>
        <taxon>Cyanophyceae</taxon>
        <taxon>Synechococcales</taxon>
        <taxon>Synechococcaceae</taxon>
        <taxon>Synechococcus</taxon>
    </lineage>
</organism>
<evidence type="ECO:0000256" key="2">
    <source>
        <dbReference type="ARBA" id="ARBA00002901"/>
    </source>
</evidence>
<keyword evidence="7 11" id="KW-0479">Metal-binding</keyword>
<evidence type="ECO:0000256" key="1">
    <source>
        <dbReference type="ARBA" id="ARBA00001946"/>
    </source>
</evidence>
<keyword evidence="6 11" id="KW-0808">Transferase</keyword>
<proteinExistence type="inferred from homology"/>
<dbReference type="PANTHER" id="PTHR10192">
    <property type="entry name" value="MOLYBDOPTERIN BIOSYNTHESIS PROTEIN"/>
    <property type="match status" value="1"/>
</dbReference>
<dbReference type="FunFam" id="3.40.980.10:FF:000004">
    <property type="entry name" value="Molybdopterin molybdenumtransferase"/>
    <property type="match status" value="1"/>
</dbReference>
<evidence type="ECO:0000256" key="4">
    <source>
        <dbReference type="ARBA" id="ARBA00010763"/>
    </source>
</evidence>
<dbReference type="EMBL" id="VYDO01000085">
    <property type="protein sequence ID" value="MYG37845.1"/>
    <property type="molecule type" value="Genomic_DNA"/>
</dbReference>
<dbReference type="InterPro" id="IPR036135">
    <property type="entry name" value="MoeA_linker/N_sf"/>
</dbReference>
<dbReference type="SUPFAM" id="SSF53218">
    <property type="entry name" value="Molybdenum cofactor biosynthesis proteins"/>
    <property type="match status" value="1"/>
</dbReference>
<comment type="catalytic activity">
    <reaction evidence="10">
        <text>adenylyl-molybdopterin + molybdate = Mo-molybdopterin + AMP + H(+)</text>
        <dbReference type="Rhea" id="RHEA:35047"/>
        <dbReference type="ChEBI" id="CHEBI:15378"/>
        <dbReference type="ChEBI" id="CHEBI:36264"/>
        <dbReference type="ChEBI" id="CHEBI:62727"/>
        <dbReference type="ChEBI" id="CHEBI:71302"/>
        <dbReference type="ChEBI" id="CHEBI:456215"/>
        <dbReference type="EC" id="2.10.1.1"/>
    </reaction>
</comment>
<dbReference type="InterPro" id="IPR001453">
    <property type="entry name" value="MoaB/Mog_dom"/>
</dbReference>
<dbReference type="SMART" id="SM00852">
    <property type="entry name" value="MoCF_biosynth"/>
    <property type="match status" value="1"/>
</dbReference>
<evidence type="ECO:0000256" key="8">
    <source>
        <dbReference type="ARBA" id="ARBA00022842"/>
    </source>
</evidence>
<dbReference type="Pfam" id="PF00994">
    <property type="entry name" value="MoCF_biosynth"/>
    <property type="match status" value="1"/>
</dbReference>
<protein>
    <recommendedName>
        <fullName evidence="11">Molybdopterin molybdenumtransferase</fullName>
        <ecNumber evidence="11">2.10.1.1</ecNumber>
    </recommendedName>
</protein>
<dbReference type="AlphaFoldDB" id="A0A6B1F7W1"/>
<evidence type="ECO:0000313" key="13">
    <source>
        <dbReference type="EMBL" id="MYG37845.1"/>
    </source>
</evidence>
<keyword evidence="9 11" id="KW-0501">Molybdenum cofactor biosynthesis</keyword>
<accession>A0A6B1F7W1</accession>
<dbReference type="NCBIfam" id="NF045515">
    <property type="entry name" value="Glp_gephyrin"/>
    <property type="match status" value="1"/>
</dbReference>
<evidence type="ECO:0000259" key="12">
    <source>
        <dbReference type="SMART" id="SM00852"/>
    </source>
</evidence>
<evidence type="ECO:0000256" key="6">
    <source>
        <dbReference type="ARBA" id="ARBA00022679"/>
    </source>
</evidence>
<evidence type="ECO:0000256" key="9">
    <source>
        <dbReference type="ARBA" id="ARBA00023150"/>
    </source>
</evidence>
<dbReference type="GO" id="GO:0046872">
    <property type="term" value="F:metal ion binding"/>
    <property type="evidence" value="ECO:0007669"/>
    <property type="project" value="UniProtKB-UniRule"/>
</dbReference>
<dbReference type="InterPro" id="IPR036425">
    <property type="entry name" value="MoaB/Mog-like_dom_sf"/>
</dbReference>
<dbReference type="Pfam" id="PF03454">
    <property type="entry name" value="MoeA_C"/>
    <property type="match status" value="1"/>
</dbReference>
<sequence>MEEAKQGYTLEEARARVLSALSPLPGRDACPLQQARGRVLAAPLVAPRAVPGFRASSMDGYALRAVDGQPGQSLPVVGCSAAGVPYGRPLQAGQAVRIFTGAVVPDGADAVVPQEDIRLMQVQGDLPGPAITLEGSIHPGQWIRSPQEEAAAGEPLGSVGQRLSSVDVARASGCGLRTAQVYARPRVALLITGSELRPAGHPLAPGSIYDSNGPLLLLLLEQLGVAVVGEEWVNDDPQRLERALVRLADRSDVLISTGGVSVGAEDHVRPLLERLGALQFWRLFLKPGRPFATGTMAGARFFGLPGNPVSAVVTFLQLVWPALQVLEGATPEPWPRLRVRLATPLRRRSGRPELIRARLGMDSQGSPMATPCGDQSSARLASLQGADLLLEVDAATTALPAGATVMAQLLRLPVL</sequence>
<comment type="caution">
    <text evidence="13">The sequence shown here is derived from an EMBL/GenBank/DDBJ whole genome shotgun (WGS) entry which is preliminary data.</text>
</comment>
<keyword evidence="5 11" id="KW-0500">Molybdenum</keyword>
<evidence type="ECO:0000256" key="3">
    <source>
        <dbReference type="ARBA" id="ARBA00005046"/>
    </source>
</evidence>
<reference evidence="13" key="1">
    <citation type="submission" date="2019-09" db="EMBL/GenBank/DDBJ databases">
        <title>Characterisation of the sponge microbiome using genome-centric metagenomics.</title>
        <authorList>
            <person name="Engelberts J.P."/>
            <person name="Robbins S.J."/>
            <person name="De Goeij J.M."/>
            <person name="Aranda M."/>
            <person name="Bell S.C."/>
            <person name="Webster N.S."/>
        </authorList>
    </citation>
    <scope>NUCLEOTIDE SEQUENCE</scope>
    <source>
        <strain evidence="13">SB0676_bin_10</strain>
    </source>
</reference>
<comment type="similarity">
    <text evidence="4 11">Belongs to the MoeA family.</text>
</comment>
<dbReference type="InterPro" id="IPR005111">
    <property type="entry name" value="MoeA_C_domain_IV"/>
</dbReference>
<dbReference type="Gene3D" id="2.40.340.10">
    <property type="entry name" value="MoeA, C-terminal, domain IV"/>
    <property type="match status" value="1"/>
</dbReference>
<gene>
    <name evidence="13" type="ORF">F4162_02300</name>
</gene>
<name>A0A6B1F7W1_9SYNE</name>
<dbReference type="SUPFAM" id="SSF63867">
    <property type="entry name" value="MoeA C-terminal domain-like"/>
    <property type="match status" value="1"/>
</dbReference>
<dbReference type="InterPro" id="IPR036688">
    <property type="entry name" value="MoeA_C_domain_IV_sf"/>
</dbReference>
<dbReference type="GO" id="GO:0005829">
    <property type="term" value="C:cytosol"/>
    <property type="evidence" value="ECO:0007669"/>
    <property type="project" value="TreeGrafter"/>
</dbReference>
<dbReference type="Pfam" id="PF03453">
    <property type="entry name" value="MoeA_N"/>
    <property type="match status" value="1"/>
</dbReference>